<dbReference type="GO" id="GO:0006044">
    <property type="term" value="P:N-acetylglucosamine metabolic process"/>
    <property type="evidence" value="ECO:0007669"/>
    <property type="project" value="TreeGrafter"/>
</dbReference>
<dbReference type="PANTHER" id="PTHR12224">
    <property type="entry name" value="BETA-1,4-MANNOSYL-GLYCOPROTEIN BETA-1,4-N-ACETYLGLUCOSAMINYL-TRANSFERASE"/>
    <property type="match status" value="1"/>
</dbReference>
<dbReference type="InterPro" id="IPR006813">
    <property type="entry name" value="Glyco_trans_17"/>
</dbReference>
<dbReference type="Gene3D" id="3.40.50.150">
    <property type="entry name" value="Vaccinia Virus protein VP39"/>
    <property type="match status" value="2"/>
</dbReference>
<dbReference type="Pfam" id="PF04724">
    <property type="entry name" value="Glyco_transf_17"/>
    <property type="match status" value="1"/>
</dbReference>
<dbReference type="EMBL" id="MN739039">
    <property type="protein sequence ID" value="QHS85066.1"/>
    <property type="molecule type" value="Genomic_DNA"/>
</dbReference>
<protein>
    <recommendedName>
        <fullName evidence="1">Methyltransferase domain-containing protein</fullName>
    </recommendedName>
</protein>
<reference evidence="2" key="1">
    <citation type="journal article" date="2020" name="Nature">
        <title>Giant virus diversity and host interactions through global metagenomics.</title>
        <authorList>
            <person name="Schulz F."/>
            <person name="Roux S."/>
            <person name="Paez-Espino D."/>
            <person name="Jungbluth S."/>
            <person name="Walsh D.A."/>
            <person name="Denef V.J."/>
            <person name="McMahon K.D."/>
            <person name="Konstantinidis K.T."/>
            <person name="Eloe-Fadrosh E.A."/>
            <person name="Kyrpides N.C."/>
            <person name="Woyke T."/>
        </authorList>
    </citation>
    <scope>NUCLEOTIDE SEQUENCE</scope>
    <source>
        <strain evidence="2">GVMAG-M-3300009182-67</strain>
    </source>
</reference>
<organism evidence="2">
    <name type="scientific">viral metagenome</name>
    <dbReference type="NCBI Taxonomy" id="1070528"/>
    <lineage>
        <taxon>unclassified sequences</taxon>
        <taxon>metagenomes</taxon>
        <taxon>organismal metagenomes</taxon>
    </lineage>
</organism>
<dbReference type="SUPFAM" id="SSF53335">
    <property type="entry name" value="S-adenosyl-L-methionine-dependent methyltransferases"/>
    <property type="match status" value="2"/>
</dbReference>
<dbReference type="InterPro" id="IPR011735">
    <property type="entry name" value="WlaTC/HtrL_glycosyltransf"/>
</dbReference>
<dbReference type="CDD" id="cd02440">
    <property type="entry name" value="AdoMet_MTases"/>
    <property type="match status" value="1"/>
</dbReference>
<evidence type="ECO:0000313" key="2">
    <source>
        <dbReference type="EMBL" id="QHS85066.1"/>
    </source>
</evidence>
<proteinExistence type="predicted"/>
<dbReference type="CDD" id="cd01635">
    <property type="entry name" value="Glycosyltransferase_GTB-type"/>
    <property type="match status" value="1"/>
</dbReference>
<dbReference type="InterPro" id="IPR029063">
    <property type="entry name" value="SAM-dependent_MTases_sf"/>
</dbReference>
<dbReference type="AlphaFoldDB" id="A0A6C0AZ39"/>
<dbReference type="GO" id="GO:0003830">
    <property type="term" value="F:beta-1,4-mannosylglycoprotein 4-beta-N-acetylglucosaminyltransferase activity"/>
    <property type="evidence" value="ECO:0007669"/>
    <property type="project" value="InterPro"/>
</dbReference>
<name>A0A6C0AZ39_9ZZZZ</name>
<dbReference type="SUPFAM" id="SSF53756">
    <property type="entry name" value="UDP-Glycosyltransferase/glycogen phosphorylase"/>
    <property type="match status" value="1"/>
</dbReference>
<accession>A0A6C0AZ39</accession>
<dbReference type="PANTHER" id="PTHR12224:SF0">
    <property type="entry name" value="BETA-1,4-MANNOSYL-GLYCOPROTEIN 4-BETA-N-ACETYLGLUCOSAMINYLTRANSFERASE"/>
    <property type="match status" value="1"/>
</dbReference>
<feature type="domain" description="Methyltransferase" evidence="1">
    <location>
        <begin position="37"/>
        <end position="123"/>
    </location>
</feature>
<sequence length="1274" mass="149764">MRTYRKKQTSIGQHSPEYLNEPVKSIIKSFNCDNLVIADIGCGIGKQCQEFKKSIDAKFVGVDFSPATIDYLKTTDIFDEIHFCSSDKLPFEDKSCTIALSMENMEHLYIDQVYNALSELLRISDYIIITTPFPENCMNIPWITSELQEAINDQEELSEHDYICLESAVHKSTLYPESMERCGFKLGNVVDSIIYYAKSSEINLSYLQFDGLKRNVVGNYKERYISLLNECLNIKFSKRKIIDCFIFYNEIDLLNYRLNTLQNVVDTFVIVESTRTFTGKPKKLYFEKEKFKERIIHIVVDDFPFIEPTKEQVWKNEKFQRNCIQRGLDQLKLTNHDILIFSDVDEIPDPNTLKLLQTFQFEDIYALEQDFYYYNLESRKGNWYYSKITDYRSYVLSGLSIDQIRWKSFNFIKHGGWHLSYFGTPEFISNKIENFSHQEYNTTEFTETNLIKSRMENGLDLFLRPGEKITKIPIHLNDYLPPNKEFLIKTVKVIGFHAGGYLGERGTTVAMFDYAYFNQKINGYRSIIFYDINSNHIAIEKFKKEFEVIGYNSFDEINNYQLDYFYNIKATNEKYELTRFKNLSHIVFQIKEIQPDPNEILATISPWVKGQNGLPCIPHMVNLPKTSEKLKHFNGIVFGRYGGFDEFNIPFVYEAIKEILSEREDIYFLFANTKPFYNHPRIIYLEPIIDLKDKVKFINSCDAMIHARTEGETFGLSIAEFSSCNKPVITSRSLVDNAHLELLGEKAIIYTSKESLKQILNSSKERFVGYWNAYSEYTPEKVMENFNKVFLNKNEVKNEIKNEVTIVTAFFDINRSNWYKYSRTSKEYIDSFLNYLLLDYTMVIFIDSLYINCITELNILPSGLKTNGVSYYKNKTFIVIDSNFLNENIHAWKNIEKDRSIINSDIYKNFLKERISLGHPENIYPEYNCINHAKIDFLSFALPFIKTDFVCWSDFGYHKAILHNDVSLFPTDTLDISKFNTNKINTFLRNELIDYEPYYTLKYAPEIFTGTFYGLPVNKVHEFQELYHNSVDELHKLGISDDDQHILLRCYHKNPELFELYYSKDKWPEGLNYFQKDNLTTIMNKYGSDKGNGHHNYTLLYETLFKRHEKLSIFELGIGSNNINVPSNMGINGKPGASLYAWREYFPNAMIYGADIDKNILFESNRIKTFYCNQTDKEIIKNMWDCIPEQFDIIIEDGLHTFEANVCFFENSIHKLKKNGYYIIEDIHRNELSLFEKQVKLWEMKFPYLEFKIMDIPLDTNNSDNIILKVVNLF</sequence>
<evidence type="ECO:0000259" key="1">
    <source>
        <dbReference type="Pfam" id="PF13649"/>
    </source>
</evidence>
<dbReference type="GO" id="GO:0016020">
    <property type="term" value="C:membrane"/>
    <property type="evidence" value="ECO:0007669"/>
    <property type="project" value="InterPro"/>
</dbReference>
<dbReference type="InterPro" id="IPR041698">
    <property type="entry name" value="Methyltransf_25"/>
</dbReference>
<dbReference type="Gene3D" id="3.40.50.2000">
    <property type="entry name" value="Glycogen Phosphorylase B"/>
    <property type="match status" value="1"/>
</dbReference>
<dbReference type="Pfam" id="PF09612">
    <property type="entry name" value="HtrL_YibB"/>
    <property type="match status" value="1"/>
</dbReference>
<dbReference type="Pfam" id="PF13649">
    <property type="entry name" value="Methyltransf_25"/>
    <property type="match status" value="1"/>
</dbReference>